<sequence>MKGLIVWGTTSDAGKSYIVTALCRALANRGYSVAPFKGQNMSNNSYITKESREIGRSQGLQAEACRTEATVDMNPVLLKPRSDRKAEVIIQGISSGSPEAGDYRGKYMSLAKEAIQLSLKRLEKEYDFIIMEGAGSPVEINLMDTDLANLYTAETAGVPALLVADIERGGVFAQLYGTEKLLPSDHRERLAGIIVNRFRGDPALFTDGVKWIEENVSPVLGVLPKLDIAMEREDSLSLNRLTENNTSASVIDLAFIALPYISNYTDVEPFTAEPDVSIRFIHAAEDFGDPDAVIIPGTRSTILDLHHLERSGTAALLKSYINSGGTVAGICGGLQMLGEELIDEEGNDSGTAGTRAAGLGILPLVTSFEAEKTTRRWSGRQEENEPIHGYEIHTGRSSITYSAEVVPLFYSNSGGEPEGIVSHNGRITGTYLHHVFHNDEWRSRWLNQVRKHKNLPGLDVVYYEKEKDQRLDELAAAFERHVNVDDLIDLMESTADDK</sequence>
<keyword evidence="3 4" id="KW-0315">Glutamine amidotransferase</keyword>
<dbReference type="SUPFAM" id="SSF52317">
    <property type="entry name" value="Class I glutamine amidotransferase-like"/>
    <property type="match status" value="1"/>
</dbReference>
<dbReference type="EMBL" id="RAPK01000009">
    <property type="protein sequence ID" value="RKD72891.1"/>
    <property type="molecule type" value="Genomic_DNA"/>
</dbReference>
<comment type="pathway">
    <text evidence="1 4">Cofactor biosynthesis; adenosylcobalamin biosynthesis.</text>
</comment>
<dbReference type="RefSeq" id="WP_120193286.1">
    <property type="nucleotide sequence ID" value="NZ_RAPK01000009.1"/>
</dbReference>
<name>A0A419V3A6_9BACL</name>
<keyword evidence="2 4" id="KW-0169">Cobalamin biosynthesis</keyword>
<dbReference type="CDD" id="cd05389">
    <property type="entry name" value="CobQ_N"/>
    <property type="match status" value="1"/>
</dbReference>
<evidence type="ECO:0000256" key="1">
    <source>
        <dbReference type="ARBA" id="ARBA00004953"/>
    </source>
</evidence>
<dbReference type="GO" id="GO:0003824">
    <property type="term" value="F:catalytic activity"/>
    <property type="evidence" value="ECO:0007669"/>
    <property type="project" value="InterPro"/>
</dbReference>
<dbReference type="InterPro" id="IPR047045">
    <property type="entry name" value="CobQ_N"/>
</dbReference>
<dbReference type="InterPro" id="IPR033949">
    <property type="entry name" value="CobQ_GATase1"/>
</dbReference>
<reference evidence="7 8" key="1">
    <citation type="submission" date="2018-09" db="EMBL/GenBank/DDBJ databases">
        <title>Genomic Encyclopedia of Archaeal and Bacterial Type Strains, Phase II (KMG-II): from individual species to whole genera.</title>
        <authorList>
            <person name="Goeker M."/>
        </authorList>
    </citation>
    <scope>NUCLEOTIDE SEQUENCE [LARGE SCALE GENOMIC DNA]</scope>
    <source>
        <strain evidence="7 8">DSM 17008</strain>
    </source>
</reference>
<dbReference type="InterPro" id="IPR011698">
    <property type="entry name" value="GATase_3"/>
</dbReference>
<evidence type="ECO:0000256" key="4">
    <source>
        <dbReference type="HAMAP-Rule" id="MF_00028"/>
    </source>
</evidence>
<protein>
    <recommendedName>
        <fullName evidence="4">Cobyric acid synthase</fullName>
    </recommendedName>
</protein>
<evidence type="ECO:0000313" key="8">
    <source>
        <dbReference type="Proteomes" id="UP000285120"/>
    </source>
</evidence>
<dbReference type="PROSITE" id="PS51274">
    <property type="entry name" value="GATASE_COBBQ"/>
    <property type="match status" value="1"/>
</dbReference>
<dbReference type="InterPro" id="IPR029062">
    <property type="entry name" value="Class_I_gatase-like"/>
</dbReference>
<evidence type="ECO:0000259" key="6">
    <source>
        <dbReference type="Pfam" id="PF07685"/>
    </source>
</evidence>
<dbReference type="AlphaFoldDB" id="A0A419V3A6"/>
<comment type="similarity">
    <text evidence="4">Belongs to the CobB/CobQ family. CobQ subfamily.</text>
</comment>
<comment type="caution">
    <text evidence="7">The sequence shown here is derived from an EMBL/GenBank/DDBJ whole genome shotgun (WGS) entry which is preliminary data.</text>
</comment>
<evidence type="ECO:0000259" key="5">
    <source>
        <dbReference type="Pfam" id="PF01656"/>
    </source>
</evidence>
<dbReference type="UniPathway" id="UPA00148"/>
<comment type="function">
    <text evidence="4">Catalyzes amidations at positions B, D, E, and G on adenosylcobyrinic A,C-diamide. NH(2) groups are provided by glutamine, and one molecule of ATP is hydrogenolyzed for each amidation.</text>
</comment>
<evidence type="ECO:0000256" key="3">
    <source>
        <dbReference type="ARBA" id="ARBA00022962"/>
    </source>
</evidence>
<dbReference type="PANTHER" id="PTHR21343">
    <property type="entry name" value="DETHIOBIOTIN SYNTHETASE"/>
    <property type="match status" value="1"/>
</dbReference>
<dbReference type="HAMAP" id="MF_00028">
    <property type="entry name" value="CobQ"/>
    <property type="match status" value="1"/>
</dbReference>
<dbReference type="Gene3D" id="3.40.50.300">
    <property type="entry name" value="P-loop containing nucleotide triphosphate hydrolases"/>
    <property type="match status" value="1"/>
</dbReference>
<dbReference type="Pfam" id="PF01656">
    <property type="entry name" value="CbiA"/>
    <property type="match status" value="1"/>
</dbReference>
<dbReference type="GO" id="GO:0015420">
    <property type="term" value="F:ABC-type vitamin B12 transporter activity"/>
    <property type="evidence" value="ECO:0007669"/>
    <property type="project" value="UniProtKB-UniRule"/>
</dbReference>
<dbReference type="NCBIfam" id="TIGR00313">
    <property type="entry name" value="cobQ"/>
    <property type="match status" value="1"/>
</dbReference>
<dbReference type="SUPFAM" id="SSF52540">
    <property type="entry name" value="P-loop containing nucleoside triphosphate hydrolases"/>
    <property type="match status" value="1"/>
</dbReference>
<feature type="domain" description="CobQ/CobB/MinD/ParA nucleotide binding" evidence="5">
    <location>
        <begin position="5"/>
        <end position="229"/>
    </location>
</feature>
<organism evidence="7 8">
    <name type="scientific">Sinobaca qinghaiensis</name>
    <dbReference type="NCBI Taxonomy" id="342944"/>
    <lineage>
        <taxon>Bacteria</taxon>
        <taxon>Bacillati</taxon>
        <taxon>Bacillota</taxon>
        <taxon>Bacilli</taxon>
        <taxon>Bacillales</taxon>
        <taxon>Sporolactobacillaceae</taxon>
        <taxon>Sinobaca</taxon>
    </lineage>
</organism>
<feature type="domain" description="CobB/CobQ-like glutamine amidotransferase" evidence="6">
    <location>
        <begin position="253"/>
        <end position="441"/>
    </location>
</feature>
<dbReference type="Gene3D" id="3.40.50.880">
    <property type="match status" value="1"/>
</dbReference>
<dbReference type="GO" id="GO:0009236">
    <property type="term" value="P:cobalamin biosynthetic process"/>
    <property type="evidence" value="ECO:0007669"/>
    <property type="project" value="UniProtKB-UniRule"/>
</dbReference>
<dbReference type="PANTHER" id="PTHR21343:SF1">
    <property type="entry name" value="COBYRIC ACID SYNTHASE"/>
    <property type="match status" value="1"/>
</dbReference>
<gene>
    <name evidence="4" type="primary">cobQ</name>
    <name evidence="7" type="ORF">ATL39_2087</name>
</gene>
<dbReference type="Pfam" id="PF07685">
    <property type="entry name" value="GATase_3"/>
    <property type="match status" value="1"/>
</dbReference>
<feature type="active site" description="Nucleophile" evidence="4">
    <location>
        <position position="331"/>
    </location>
</feature>
<dbReference type="Proteomes" id="UP000285120">
    <property type="component" value="Unassembled WGS sequence"/>
</dbReference>
<proteinExistence type="inferred from homology"/>
<dbReference type="NCBIfam" id="NF001989">
    <property type="entry name" value="PRK00784.1"/>
    <property type="match status" value="1"/>
</dbReference>
<dbReference type="OrthoDB" id="9808302at2"/>
<evidence type="ECO:0000313" key="7">
    <source>
        <dbReference type="EMBL" id="RKD72891.1"/>
    </source>
</evidence>
<keyword evidence="8" id="KW-1185">Reference proteome</keyword>
<feature type="active site" evidence="4">
    <location>
        <position position="433"/>
    </location>
</feature>
<dbReference type="CDD" id="cd01750">
    <property type="entry name" value="GATase1_CobQ"/>
    <property type="match status" value="1"/>
</dbReference>
<evidence type="ECO:0000256" key="2">
    <source>
        <dbReference type="ARBA" id="ARBA00022573"/>
    </source>
</evidence>
<dbReference type="InterPro" id="IPR004459">
    <property type="entry name" value="CobQ_synth"/>
</dbReference>
<dbReference type="InterPro" id="IPR027417">
    <property type="entry name" value="P-loop_NTPase"/>
</dbReference>
<accession>A0A419V3A6</accession>
<dbReference type="InterPro" id="IPR002586">
    <property type="entry name" value="CobQ/CobB/MinD/ParA_Nub-bd_dom"/>
</dbReference>